<gene>
    <name evidence="2" type="ORF">Air01nite_76720</name>
</gene>
<dbReference type="Pfam" id="PF05239">
    <property type="entry name" value="PRC"/>
    <property type="match status" value="1"/>
</dbReference>
<feature type="domain" description="PRC-barrel" evidence="1">
    <location>
        <begin position="2"/>
        <end position="67"/>
    </location>
</feature>
<accession>A0ABQ4CFN8</accession>
<name>A0ABQ4CFN8_9ACTN</name>
<dbReference type="RefSeq" id="WP_203708394.1">
    <property type="nucleotide sequence ID" value="NZ_BAAALU010000002.1"/>
</dbReference>
<sequence length="142" mass="14735">MEIDEWRDLRGTTVRSADGEPVGKVTAAHVSGRDALLVQISTRDPERELIVPVGSATLGASGLVLPYSAAAVAAGPTVQSDAVLSVGEAAFVLGYYGEGSVTAPGHAITDRADVVGDVADQDPQVRHLPPIVVTRPRLDDGR</sequence>
<dbReference type="SUPFAM" id="SSF50346">
    <property type="entry name" value="PRC-barrel domain"/>
    <property type="match status" value="1"/>
</dbReference>
<dbReference type="EMBL" id="BONC01000113">
    <property type="protein sequence ID" value="GIF61577.1"/>
    <property type="molecule type" value="Genomic_DNA"/>
</dbReference>
<organism evidence="2 3">
    <name type="scientific">Asanoa iriomotensis</name>
    <dbReference type="NCBI Taxonomy" id="234613"/>
    <lineage>
        <taxon>Bacteria</taxon>
        <taxon>Bacillati</taxon>
        <taxon>Actinomycetota</taxon>
        <taxon>Actinomycetes</taxon>
        <taxon>Micromonosporales</taxon>
        <taxon>Micromonosporaceae</taxon>
        <taxon>Asanoa</taxon>
    </lineage>
</organism>
<dbReference type="Gene3D" id="3.90.50.10">
    <property type="entry name" value="Photosynthetic Reaction Center, subunit H, domain 2"/>
    <property type="match status" value="1"/>
</dbReference>
<proteinExistence type="predicted"/>
<evidence type="ECO:0000259" key="1">
    <source>
        <dbReference type="Pfam" id="PF05239"/>
    </source>
</evidence>
<evidence type="ECO:0000313" key="3">
    <source>
        <dbReference type="Proteomes" id="UP000624325"/>
    </source>
</evidence>
<keyword evidence="3" id="KW-1185">Reference proteome</keyword>
<dbReference type="Proteomes" id="UP000624325">
    <property type="component" value="Unassembled WGS sequence"/>
</dbReference>
<dbReference type="InterPro" id="IPR014747">
    <property type="entry name" value="Bac_photo_RC_H_C"/>
</dbReference>
<comment type="caution">
    <text evidence="2">The sequence shown here is derived from an EMBL/GenBank/DDBJ whole genome shotgun (WGS) entry which is preliminary data.</text>
</comment>
<protein>
    <recommendedName>
        <fullName evidence="1">PRC-barrel domain-containing protein</fullName>
    </recommendedName>
</protein>
<evidence type="ECO:0000313" key="2">
    <source>
        <dbReference type="EMBL" id="GIF61577.1"/>
    </source>
</evidence>
<reference evidence="2 3" key="1">
    <citation type="submission" date="2021-01" db="EMBL/GenBank/DDBJ databases">
        <title>Whole genome shotgun sequence of Asanoa iriomotensis NBRC 100142.</title>
        <authorList>
            <person name="Komaki H."/>
            <person name="Tamura T."/>
        </authorList>
    </citation>
    <scope>NUCLEOTIDE SEQUENCE [LARGE SCALE GENOMIC DNA]</scope>
    <source>
        <strain evidence="2 3">NBRC 100142</strain>
    </source>
</reference>
<dbReference type="InterPro" id="IPR027275">
    <property type="entry name" value="PRC-brl_dom"/>
</dbReference>
<dbReference type="InterPro" id="IPR011033">
    <property type="entry name" value="PRC_barrel-like_sf"/>
</dbReference>